<organism evidence="1 2">
    <name type="scientific">Chromobacterium violaceum (strain ATCC 12472 / DSM 30191 / JCM 1249 / CCUG 213 / NBRC 12614 / NCIMB 9131 / NCTC 9757 / MK)</name>
    <dbReference type="NCBI Taxonomy" id="243365"/>
    <lineage>
        <taxon>Bacteria</taxon>
        <taxon>Pseudomonadati</taxon>
        <taxon>Pseudomonadota</taxon>
        <taxon>Betaproteobacteria</taxon>
        <taxon>Neisseriales</taxon>
        <taxon>Chromobacteriaceae</taxon>
        <taxon>Chromobacterium</taxon>
    </lineage>
</organism>
<proteinExistence type="predicted"/>
<keyword evidence="2" id="KW-1185">Reference proteome</keyword>
<evidence type="ECO:0000313" key="2">
    <source>
        <dbReference type="Proteomes" id="UP000001424"/>
    </source>
</evidence>
<protein>
    <submittedName>
        <fullName evidence="1">Uncharacterized protein</fullName>
    </submittedName>
</protein>
<dbReference type="STRING" id="243365.CV_1540"/>
<dbReference type="EMBL" id="AE016825">
    <property type="protein sequence ID" value="AAQ59216.1"/>
    <property type="molecule type" value="Genomic_DNA"/>
</dbReference>
<accession>Q7NXT6</accession>
<dbReference type="KEGG" id="cvi:CV_1540"/>
<evidence type="ECO:0000313" key="1">
    <source>
        <dbReference type="EMBL" id="AAQ59216.1"/>
    </source>
</evidence>
<dbReference type="Proteomes" id="UP000001424">
    <property type="component" value="Chromosome"/>
</dbReference>
<reference evidence="1 2" key="1">
    <citation type="journal article" date="2003" name="Proc. Natl. Acad. Sci. U.S.A.">
        <title>The complete genome sequence of Chromobacterium violaceum reveals remarkable and exploitable bacterial adaptability.</title>
        <authorList>
            <person name="Vasconcelos A.T.R."/>
            <person name="de Almeida D.F."/>
            <person name="Almeida F.C."/>
            <person name="de Almeida L.G.P."/>
            <person name="de Almeida R."/>
            <person name="Goncalves J.A.A."/>
            <person name="Andrade E.M."/>
            <person name="Antonio R.V."/>
            <person name="Araripe J."/>
            <person name="de Araujo M.F.F."/>
            <person name="Filho S.A."/>
            <person name="Azevedo V."/>
            <person name="Batista A.J."/>
            <person name="Bataus L.A.M."/>
            <person name="Batista J.S."/>
            <person name="Belo A."/>
            <person name="vander Berg C."/>
            <person name="Blamey J."/>
            <person name="Bogo M."/>
            <person name="Bonato S."/>
            <person name="Bordignon J."/>
            <person name="Brito C.A."/>
            <person name="Brocchi M."/>
            <person name="Burity H.A."/>
            <person name="Camargo A.A."/>
            <person name="Cardoso D.D.P."/>
            <person name="Carneiro N.P."/>
            <person name="Carraro D.M."/>
            <person name="Carvalho C.M.B."/>
            <person name="Cascardo J.C.M."/>
            <person name="Cavada B.S."/>
            <person name="Chueire L.M.O."/>
            <person name="Pasa T.B.C."/>
            <person name="Duran N."/>
            <person name="Fagundes N."/>
            <person name="Falcao C.L."/>
            <person name="Fantinatti F."/>
            <person name="Farias I.P."/>
            <person name="Felipe M.S.S."/>
            <person name="Ferrari L.P."/>
            <person name="Ferro J.A."/>
            <person name="Ferro M.I.T."/>
            <person name="Franco G.R."/>
            <person name="Freitas N.S.A."/>
            <person name="Furlan L.R."/>
            <person name="Gazzinelli R.T."/>
            <person name="Gomes E.A."/>
            <person name="Goncalves P.R."/>
            <person name="Grangeiro T.B."/>
            <person name="Grattapaglia D."/>
            <person name="Grisard E.C."/>
            <person name="Guimaraes C.T."/>
            <person name="Hanna E.S."/>
            <person name="Hungria M."/>
            <person name="Jardim S.N."/>
            <person name="Laurino J."/>
            <person name="Leoi L.C.T."/>
            <person name="Fassarella L."/>
            <person name="Lima A."/>
            <person name="Loureiro M.F."/>
            <person name="Lyra M.C.P."/>
            <person name="Macedo M."/>
            <person name="Madeira H.M.F."/>
            <person name="Manfio G.P."/>
            <person name="Maranhao A.Q."/>
            <person name="Martins W.S."/>
            <person name="di Mauro S.M.Z."/>
            <person name="de Medeiros S.R.B."/>
            <person name="Meissner R.D.V."/>
            <person name="Menck C.F.M."/>
            <person name="Moreira M.A.M."/>
            <person name="Nascimento F.F."/>
            <person name="Nicolas M.F."/>
            <person name="Oliveira J.G."/>
            <person name="Oliveira S.C."/>
            <person name="Paixao R.F.C."/>
            <person name="Parente J.A."/>
            <person name="Pedrosa F.O."/>
            <person name="Pena S.J.D."/>
            <person name="Perreira J.O."/>
            <person name="Perreira M."/>
            <person name="Pinto L.S.R.C."/>
            <person name="Pinto L.S."/>
            <person name="Porto J.I.R."/>
            <person name="Potrich D.P."/>
            <person name="Neto C.E.R."/>
            <person name="Reis A.M.M."/>
            <person name="Rigo L.U."/>
            <person name="Rondinelli E."/>
            <person name="dos Santos E.B.P."/>
            <person name="Santos F.R."/>
            <person name="Schneider M.P.C."/>
            <person name="Seuanez H.N."/>
            <person name="Silva A.M.R."/>
            <person name="da Silva A.L.C."/>
            <person name="Silva D.W."/>
            <person name="Silva R."/>
            <person name="Simoes I.C."/>
            <person name="Simon D."/>
            <person name="Soares C.M.A."/>
            <person name="Soares R.B.A."/>
            <person name="Souza E.M."/>
            <person name="Souza K.R.L."/>
            <person name="Souza R.C."/>
            <person name="Steffens M.B.R."/>
            <person name="Steindel M."/>
            <person name="Teixeira S.R."/>
            <person name="Urmenyi T."/>
            <person name="Vettore A."/>
            <person name="Wassem R."/>
            <person name="Zaha A."/>
            <person name="Simpson A.J.G."/>
        </authorList>
    </citation>
    <scope>NUCLEOTIDE SEQUENCE [LARGE SCALE GENOMIC DNA]</scope>
    <source>
        <strain evidence="2">ATCC 12472 / DSM 30191 / JCM 1249 / NBRC 12614 / NCIMB 9131 / NCTC 9757</strain>
    </source>
</reference>
<sequence>MRKRLTKPQTVKIKTSLIKVRETGRNLFVQNQKHGMWKLQYLRNIVNIFPTGTFEKKIIRLTPLQKTNPQ</sequence>
<dbReference type="HOGENOM" id="CLU_2750461_0_0_4"/>
<gene>
    <name evidence="1" type="ordered locus">CV_1540</name>
</gene>
<name>Q7NXT6_CHRVO</name>
<dbReference type="AlphaFoldDB" id="Q7NXT6"/>